<evidence type="ECO:0000313" key="4">
    <source>
        <dbReference type="Proteomes" id="UP000607559"/>
    </source>
</evidence>
<proteinExistence type="predicted"/>
<evidence type="ECO:0000256" key="1">
    <source>
        <dbReference type="SAM" id="Phobius"/>
    </source>
</evidence>
<feature type="transmembrane region" description="Helical" evidence="1">
    <location>
        <begin position="128"/>
        <end position="156"/>
    </location>
</feature>
<feature type="transmembrane region" description="Helical" evidence="1">
    <location>
        <begin position="36"/>
        <end position="55"/>
    </location>
</feature>
<protein>
    <recommendedName>
        <fullName evidence="5">DUF456 domain-containing protein</fullName>
    </recommendedName>
</protein>
<organism evidence="3 4">
    <name type="scientific">Puia dinghuensis</name>
    <dbReference type="NCBI Taxonomy" id="1792502"/>
    <lineage>
        <taxon>Bacteria</taxon>
        <taxon>Pseudomonadati</taxon>
        <taxon>Bacteroidota</taxon>
        <taxon>Chitinophagia</taxon>
        <taxon>Chitinophagales</taxon>
        <taxon>Chitinophagaceae</taxon>
        <taxon>Puia</taxon>
    </lineage>
</organism>
<reference evidence="3" key="1">
    <citation type="journal article" date="2014" name="Int. J. Syst. Evol. Microbiol.">
        <title>Complete genome sequence of Corynebacterium casei LMG S-19264T (=DSM 44701T), isolated from a smear-ripened cheese.</title>
        <authorList>
            <consortium name="US DOE Joint Genome Institute (JGI-PGF)"/>
            <person name="Walter F."/>
            <person name="Albersmeier A."/>
            <person name="Kalinowski J."/>
            <person name="Ruckert C."/>
        </authorList>
    </citation>
    <scope>NUCLEOTIDE SEQUENCE</scope>
    <source>
        <strain evidence="3">CGMCC 1.15448</strain>
    </source>
</reference>
<evidence type="ECO:0000313" key="3">
    <source>
        <dbReference type="EMBL" id="GGB21639.1"/>
    </source>
</evidence>
<keyword evidence="1" id="KW-0472">Membrane</keyword>
<feature type="transmembrane region" description="Helical" evidence="1">
    <location>
        <begin position="91"/>
        <end position="116"/>
    </location>
</feature>
<dbReference type="EMBL" id="BMJC01000006">
    <property type="protein sequence ID" value="GGB21639.1"/>
    <property type="molecule type" value="Genomic_DNA"/>
</dbReference>
<dbReference type="RefSeq" id="WP_188937293.1">
    <property type="nucleotide sequence ID" value="NZ_BMJC01000006.1"/>
</dbReference>
<feature type="signal peptide" evidence="2">
    <location>
        <begin position="1"/>
        <end position="20"/>
    </location>
</feature>
<accession>A0A8J2XWQ6</accession>
<keyword evidence="2" id="KW-0732">Signal</keyword>
<dbReference type="Proteomes" id="UP000607559">
    <property type="component" value="Unassembled WGS sequence"/>
</dbReference>
<gene>
    <name evidence="3" type="ORF">GCM10011511_51820</name>
</gene>
<dbReference type="AlphaFoldDB" id="A0A8J2XWQ6"/>
<keyword evidence="1" id="KW-1133">Transmembrane helix</keyword>
<name>A0A8J2XWQ6_9BACT</name>
<sequence>MKRLLILILVVLLLAVSGYAQDPSVPHLNDDDEFNLFLLALGIAFVSIIIGATLAGSMIATLAMLVLFGLVVAGVLSAGVLVGLYRKSIGAGFKTVVAVTGCLSGILIGEIGFYFINRLFHLHLSGIAVLLIGGFSGLIGGLLLGLVLFLLIRVFLNYCRARLSF</sequence>
<keyword evidence="4" id="KW-1185">Reference proteome</keyword>
<feature type="chain" id="PRO_5035298515" description="DUF456 domain-containing protein" evidence="2">
    <location>
        <begin position="21"/>
        <end position="165"/>
    </location>
</feature>
<evidence type="ECO:0000256" key="2">
    <source>
        <dbReference type="SAM" id="SignalP"/>
    </source>
</evidence>
<evidence type="ECO:0008006" key="5">
    <source>
        <dbReference type="Google" id="ProtNLM"/>
    </source>
</evidence>
<reference evidence="3" key="2">
    <citation type="submission" date="2020-09" db="EMBL/GenBank/DDBJ databases">
        <authorList>
            <person name="Sun Q."/>
            <person name="Zhou Y."/>
        </authorList>
    </citation>
    <scope>NUCLEOTIDE SEQUENCE</scope>
    <source>
        <strain evidence="3">CGMCC 1.15448</strain>
    </source>
</reference>
<keyword evidence="1" id="KW-0812">Transmembrane</keyword>
<comment type="caution">
    <text evidence="3">The sequence shown here is derived from an EMBL/GenBank/DDBJ whole genome shotgun (WGS) entry which is preliminary data.</text>
</comment>
<feature type="transmembrane region" description="Helical" evidence="1">
    <location>
        <begin position="62"/>
        <end position="85"/>
    </location>
</feature>